<dbReference type="WBParaSite" id="SCUD_0001582301-mRNA-1">
    <property type="protein sequence ID" value="SCUD_0001582301-mRNA-1"/>
    <property type="gene ID" value="SCUD_0001582301"/>
</dbReference>
<dbReference type="Proteomes" id="UP000279833">
    <property type="component" value="Unassembled WGS sequence"/>
</dbReference>
<evidence type="ECO:0000313" key="3">
    <source>
        <dbReference type="Proteomes" id="UP000279833"/>
    </source>
</evidence>
<dbReference type="EMBL" id="UZAK01038034">
    <property type="protein sequence ID" value="VDP60226.1"/>
    <property type="molecule type" value="Genomic_DNA"/>
</dbReference>
<evidence type="ECO:0000313" key="4">
    <source>
        <dbReference type="WBParaSite" id="SCUD_0001582301-mRNA-1"/>
    </source>
</evidence>
<protein>
    <submittedName>
        <fullName evidence="2 4">Uncharacterized protein</fullName>
    </submittedName>
</protein>
<feature type="compositionally biased region" description="Basic and acidic residues" evidence="1">
    <location>
        <begin position="30"/>
        <end position="46"/>
    </location>
</feature>
<feature type="compositionally biased region" description="Basic and acidic residues" evidence="1">
    <location>
        <begin position="57"/>
        <end position="85"/>
    </location>
</feature>
<keyword evidence="3" id="KW-1185">Reference proteome</keyword>
<accession>A0A183KLA6</accession>
<evidence type="ECO:0000256" key="1">
    <source>
        <dbReference type="SAM" id="MobiDB-lite"/>
    </source>
</evidence>
<gene>
    <name evidence="2" type="ORF">SCUD_LOCUS15820</name>
</gene>
<evidence type="ECO:0000313" key="2">
    <source>
        <dbReference type="EMBL" id="VDP60226.1"/>
    </source>
</evidence>
<reference evidence="4" key="1">
    <citation type="submission" date="2016-06" db="UniProtKB">
        <authorList>
            <consortium name="WormBaseParasite"/>
        </authorList>
    </citation>
    <scope>IDENTIFICATION</scope>
</reference>
<feature type="compositionally biased region" description="Polar residues" evidence="1">
    <location>
        <begin position="1"/>
        <end position="18"/>
    </location>
</feature>
<proteinExistence type="predicted"/>
<organism evidence="4">
    <name type="scientific">Schistosoma curassoni</name>
    <dbReference type="NCBI Taxonomy" id="6186"/>
    <lineage>
        <taxon>Eukaryota</taxon>
        <taxon>Metazoa</taxon>
        <taxon>Spiralia</taxon>
        <taxon>Lophotrochozoa</taxon>
        <taxon>Platyhelminthes</taxon>
        <taxon>Trematoda</taxon>
        <taxon>Digenea</taxon>
        <taxon>Strigeidida</taxon>
        <taxon>Schistosomatoidea</taxon>
        <taxon>Schistosomatidae</taxon>
        <taxon>Schistosoma</taxon>
    </lineage>
</organism>
<name>A0A183KLA6_9TREM</name>
<dbReference type="AlphaFoldDB" id="A0A183KLA6"/>
<feature type="region of interest" description="Disordered" evidence="1">
    <location>
        <begin position="1"/>
        <end position="85"/>
    </location>
</feature>
<sequence>MQNTSDPLARHYQQQPSMRENKPDPSGGRNQEKAMEVDRTHIEESTQLRQKASPHMEPSRPKEEKRKTKEHITPRNGEKDEKNEKNWIDLEGKAHDRLGWRMLVGGLCSIESNRHDAFLLRTNEMEKISISRRFNTLHPPTNFTLDEELNDSISFLVVSLTNRLNETLKRTVSRKPITHSIPILIILYHSSTKERVQHNNLGDPIKKDLISINKLIHQNTLGKV</sequence>
<reference evidence="2 3" key="2">
    <citation type="submission" date="2018-11" db="EMBL/GenBank/DDBJ databases">
        <authorList>
            <consortium name="Pathogen Informatics"/>
        </authorList>
    </citation>
    <scope>NUCLEOTIDE SEQUENCE [LARGE SCALE GENOMIC DNA]</scope>
    <source>
        <strain evidence="2">Dakar</strain>
        <strain evidence="3">Dakar, Senegal</strain>
    </source>
</reference>